<dbReference type="PANTHER" id="PTHR30040">
    <property type="entry name" value="THIAMINE BIOSYNTHESIS LIPOPROTEIN APBE"/>
    <property type="match status" value="1"/>
</dbReference>
<accession>A0A1H8A1J0</accession>
<dbReference type="EMBL" id="FOCL01000001">
    <property type="protein sequence ID" value="SEM64772.1"/>
    <property type="molecule type" value="Genomic_DNA"/>
</dbReference>
<keyword evidence="6 10" id="KW-0274">FAD</keyword>
<dbReference type="Proteomes" id="UP000198942">
    <property type="component" value="Unassembled WGS sequence"/>
</dbReference>
<keyword evidence="14" id="KW-1185">Reference proteome</keyword>
<dbReference type="AlphaFoldDB" id="A0A1H8A1J0"/>
<keyword evidence="13" id="KW-0449">Lipoprotein</keyword>
<protein>
    <recommendedName>
        <fullName evidence="2 10">FAD:protein FMN transferase</fullName>
        <ecNumber evidence="1 10">2.7.1.180</ecNumber>
    </recommendedName>
    <alternativeName>
        <fullName evidence="8 10">Flavin transferase</fullName>
    </alternativeName>
</protein>
<dbReference type="PIRSF" id="PIRSF006268">
    <property type="entry name" value="ApbE"/>
    <property type="match status" value="1"/>
</dbReference>
<feature type="binding site" evidence="11">
    <location>
        <position position="294"/>
    </location>
    <ligand>
        <name>Mg(2+)</name>
        <dbReference type="ChEBI" id="CHEBI:18420"/>
    </ligand>
</feature>
<dbReference type="STRING" id="551995.SAMN05192574_101322"/>
<keyword evidence="3 10" id="KW-0285">Flavoprotein</keyword>
<keyword evidence="12" id="KW-0732">Signal</keyword>
<organism evidence="13 14">
    <name type="scientific">Mucilaginibacter gossypiicola</name>
    <dbReference type="NCBI Taxonomy" id="551995"/>
    <lineage>
        <taxon>Bacteria</taxon>
        <taxon>Pseudomonadati</taxon>
        <taxon>Bacteroidota</taxon>
        <taxon>Sphingobacteriia</taxon>
        <taxon>Sphingobacteriales</taxon>
        <taxon>Sphingobacteriaceae</taxon>
        <taxon>Mucilaginibacter</taxon>
    </lineage>
</organism>
<comment type="cofactor">
    <cofactor evidence="11">
        <name>Mg(2+)</name>
        <dbReference type="ChEBI" id="CHEBI:18420"/>
    </cofactor>
    <cofactor evidence="11">
        <name>Mn(2+)</name>
        <dbReference type="ChEBI" id="CHEBI:29035"/>
    </cofactor>
    <text evidence="11">Magnesium. Can also use manganese.</text>
</comment>
<feature type="signal peptide" evidence="12">
    <location>
        <begin position="1"/>
        <end position="28"/>
    </location>
</feature>
<evidence type="ECO:0000256" key="4">
    <source>
        <dbReference type="ARBA" id="ARBA00022679"/>
    </source>
</evidence>
<sequence>MVKYLNIKKAWFAAMAIMCFLITGEISAFGQEHLNKFHIEGYAQGTTYQVTYYAADSIITQKQTDSLLSQLDQSVSLYKPESLICKFNQSAKGIVIDSHFKLLVKKALEINRTTSGVVDVTVKPLVDAWGFGVKKPKSFPNDAEVKNILKDVGSDKIWLKGNFLHKKTPGVQIDLNGIGQGYAADLLGNLCELHHVYNYVAEIGGELRIKGSKPGGEQFKIGIEAIDGNDINPGPLRRIIEPGNGAVTTSGNYRKHLEAGGKQISHIMDPKTGYPTQNEMISVTVWATDGITADGYDNGFIAMGLKKTLRFLNNRTDIGAYIIYKKPGGMVADTVTSGFKSHMKLKNE</sequence>
<dbReference type="Pfam" id="PF02424">
    <property type="entry name" value="ApbE"/>
    <property type="match status" value="1"/>
</dbReference>
<gene>
    <name evidence="13" type="ORF">SAMN05192574_101322</name>
</gene>
<proteinExistence type="inferred from homology"/>
<dbReference type="RefSeq" id="WP_091206716.1">
    <property type="nucleotide sequence ID" value="NZ_FOCL01000001.1"/>
</dbReference>
<dbReference type="Gene3D" id="3.10.520.10">
    <property type="entry name" value="ApbE-like domains"/>
    <property type="match status" value="1"/>
</dbReference>
<evidence type="ECO:0000256" key="11">
    <source>
        <dbReference type="PIRSR" id="PIRSR006268-2"/>
    </source>
</evidence>
<dbReference type="OrthoDB" id="9778595at2"/>
<keyword evidence="5 10" id="KW-0479">Metal-binding</keyword>
<keyword evidence="7 10" id="KW-0460">Magnesium</keyword>
<feature type="binding site" evidence="11">
    <location>
        <position position="177"/>
    </location>
    <ligand>
        <name>Mg(2+)</name>
        <dbReference type="ChEBI" id="CHEBI:18420"/>
    </ligand>
</feature>
<keyword evidence="4 10" id="KW-0808">Transferase</keyword>
<dbReference type="GO" id="GO:0046872">
    <property type="term" value="F:metal ion binding"/>
    <property type="evidence" value="ECO:0007669"/>
    <property type="project" value="UniProtKB-UniRule"/>
</dbReference>
<dbReference type="GO" id="GO:0016740">
    <property type="term" value="F:transferase activity"/>
    <property type="evidence" value="ECO:0007669"/>
    <property type="project" value="UniProtKB-UniRule"/>
</dbReference>
<evidence type="ECO:0000256" key="8">
    <source>
        <dbReference type="ARBA" id="ARBA00031306"/>
    </source>
</evidence>
<evidence type="ECO:0000256" key="5">
    <source>
        <dbReference type="ARBA" id="ARBA00022723"/>
    </source>
</evidence>
<feature type="chain" id="PRO_5039916363" description="FAD:protein FMN transferase" evidence="12">
    <location>
        <begin position="29"/>
        <end position="348"/>
    </location>
</feature>
<evidence type="ECO:0000313" key="13">
    <source>
        <dbReference type="EMBL" id="SEM64772.1"/>
    </source>
</evidence>
<evidence type="ECO:0000256" key="12">
    <source>
        <dbReference type="SAM" id="SignalP"/>
    </source>
</evidence>
<evidence type="ECO:0000256" key="2">
    <source>
        <dbReference type="ARBA" id="ARBA00016337"/>
    </source>
</evidence>
<reference evidence="14" key="1">
    <citation type="submission" date="2016-10" db="EMBL/GenBank/DDBJ databases">
        <authorList>
            <person name="Varghese N."/>
            <person name="Submissions S."/>
        </authorList>
    </citation>
    <scope>NUCLEOTIDE SEQUENCE [LARGE SCALE GENOMIC DNA]</scope>
    <source>
        <strain evidence="14">Gh-48</strain>
    </source>
</reference>
<dbReference type="SUPFAM" id="SSF143631">
    <property type="entry name" value="ApbE-like"/>
    <property type="match status" value="1"/>
</dbReference>
<comment type="catalytic activity">
    <reaction evidence="9 10">
        <text>L-threonyl-[protein] + FAD = FMN-L-threonyl-[protein] + AMP + H(+)</text>
        <dbReference type="Rhea" id="RHEA:36847"/>
        <dbReference type="Rhea" id="RHEA-COMP:11060"/>
        <dbReference type="Rhea" id="RHEA-COMP:11061"/>
        <dbReference type="ChEBI" id="CHEBI:15378"/>
        <dbReference type="ChEBI" id="CHEBI:30013"/>
        <dbReference type="ChEBI" id="CHEBI:57692"/>
        <dbReference type="ChEBI" id="CHEBI:74257"/>
        <dbReference type="ChEBI" id="CHEBI:456215"/>
        <dbReference type="EC" id="2.7.1.180"/>
    </reaction>
</comment>
<evidence type="ECO:0000256" key="10">
    <source>
        <dbReference type="PIRNR" id="PIRNR006268"/>
    </source>
</evidence>
<evidence type="ECO:0000256" key="3">
    <source>
        <dbReference type="ARBA" id="ARBA00022630"/>
    </source>
</evidence>
<name>A0A1H8A1J0_9SPHI</name>
<evidence type="ECO:0000256" key="9">
    <source>
        <dbReference type="ARBA" id="ARBA00048540"/>
    </source>
</evidence>
<evidence type="ECO:0000256" key="1">
    <source>
        <dbReference type="ARBA" id="ARBA00011955"/>
    </source>
</evidence>
<evidence type="ECO:0000313" key="14">
    <source>
        <dbReference type="Proteomes" id="UP000198942"/>
    </source>
</evidence>
<dbReference type="InterPro" id="IPR024932">
    <property type="entry name" value="ApbE"/>
</dbReference>
<dbReference type="InterPro" id="IPR003374">
    <property type="entry name" value="ApbE-like_sf"/>
</dbReference>
<dbReference type="EC" id="2.7.1.180" evidence="1 10"/>
<evidence type="ECO:0000256" key="6">
    <source>
        <dbReference type="ARBA" id="ARBA00022827"/>
    </source>
</evidence>
<dbReference type="PANTHER" id="PTHR30040:SF2">
    <property type="entry name" value="FAD:PROTEIN FMN TRANSFERASE"/>
    <property type="match status" value="1"/>
</dbReference>
<comment type="similarity">
    <text evidence="10">Belongs to the ApbE family.</text>
</comment>
<evidence type="ECO:0000256" key="7">
    <source>
        <dbReference type="ARBA" id="ARBA00022842"/>
    </source>
</evidence>